<dbReference type="AlphaFoldDB" id="A0A1G9J417"/>
<dbReference type="InterPro" id="IPR009702">
    <property type="entry name" value="DUF1284"/>
</dbReference>
<organism evidence="1 2">
    <name type="scientific">Romboutsia lituseburensis DSM 797</name>
    <dbReference type="NCBI Taxonomy" id="1121325"/>
    <lineage>
        <taxon>Bacteria</taxon>
        <taxon>Bacillati</taxon>
        <taxon>Bacillota</taxon>
        <taxon>Clostridia</taxon>
        <taxon>Peptostreptococcales</taxon>
        <taxon>Peptostreptococcaceae</taxon>
        <taxon>Romboutsia</taxon>
    </lineage>
</organism>
<dbReference type="Pfam" id="PF06935">
    <property type="entry name" value="DUF1284"/>
    <property type="match status" value="1"/>
</dbReference>
<reference evidence="1 2" key="1">
    <citation type="submission" date="2016-10" db="EMBL/GenBank/DDBJ databases">
        <authorList>
            <person name="de Groot N.N."/>
        </authorList>
    </citation>
    <scope>NUCLEOTIDE SEQUENCE [LARGE SCALE GENOMIC DNA]</scope>
    <source>
        <strain evidence="1 2">DSM 797</strain>
    </source>
</reference>
<dbReference type="STRING" id="1121325.SAMN04515677_101494"/>
<name>A0A1G9J417_9FIRM</name>
<gene>
    <name evidence="1" type="ORF">SAMN04515677_101494</name>
</gene>
<proteinExistence type="predicted"/>
<keyword evidence="2" id="KW-1185">Reference proteome</keyword>
<protein>
    <recommendedName>
        <fullName evidence="3">DUF1284 domain-containing protein</fullName>
    </recommendedName>
</protein>
<evidence type="ECO:0000313" key="2">
    <source>
        <dbReference type="Proteomes" id="UP000199068"/>
    </source>
</evidence>
<evidence type="ECO:0008006" key="3">
    <source>
        <dbReference type="Google" id="ProtNLM"/>
    </source>
</evidence>
<accession>A0A1G9J417</accession>
<dbReference type="RefSeq" id="WP_092722501.1">
    <property type="nucleotide sequence ID" value="NZ_FNGW01000001.1"/>
</dbReference>
<dbReference type="EMBL" id="FNGW01000001">
    <property type="protein sequence ID" value="SDL32062.1"/>
    <property type="molecule type" value="Genomic_DNA"/>
</dbReference>
<evidence type="ECO:0000313" key="1">
    <source>
        <dbReference type="EMBL" id="SDL32062.1"/>
    </source>
</evidence>
<sequence length="128" mass="14858">MKLRPHHLMCTQGYSGKGYNDDFIKNMDYITRALRCDKNILIELVFSTDDICSSCPNMLGANLCNTNNKVKSIDDKMVKYFNLEEKVYNYNEIVNFIKENITEEIMDDICGNCNWYSISSCKKSMCCK</sequence>
<dbReference type="Proteomes" id="UP000199068">
    <property type="component" value="Unassembled WGS sequence"/>
</dbReference>